<name>A0A937FYA6_9BACT</name>
<dbReference type="RefSeq" id="WP_202856229.1">
    <property type="nucleotide sequence ID" value="NZ_JAEUGD010000031.1"/>
</dbReference>
<proteinExistence type="predicted"/>
<dbReference type="PANTHER" id="PTHR47129:SF1">
    <property type="entry name" value="NMRA-LIKE DOMAIN-CONTAINING PROTEIN"/>
    <property type="match status" value="1"/>
</dbReference>
<accession>A0A937FYA6</accession>
<evidence type="ECO:0000259" key="1">
    <source>
        <dbReference type="Pfam" id="PF05368"/>
    </source>
</evidence>
<sequence>MILVTGASGHLGRLVIENLLKSVPASQIAGMVRNAEKAKDLEAQGIDIRIGDYHDPASMEAAFQGVEKLLLISSSDFNNRLQQHKNAVDAAKKSGVKHIFYTSVAMKDINTSPLKPLLEDHFQTEAYIKDSGFTYTFLRNTLYYDVIPMFLGEKVFETGVYFPAGEGKVAFATRADLAEGTARVLTGEGVENKTFYLTGAEAVSFSDIARELSALSGKEVTYNSPDPKEFEDTLKQFGLPEGIVYMSVLFAAGIKNNDFENTEGTLEEILGHKPESLSGFLKGIYSNN</sequence>
<dbReference type="SUPFAM" id="SSF51735">
    <property type="entry name" value="NAD(P)-binding Rossmann-fold domains"/>
    <property type="match status" value="1"/>
</dbReference>
<protein>
    <submittedName>
        <fullName evidence="2">SDR family oxidoreductase</fullName>
    </submittedName>
</protein>
<dbReference type="EMBL" id="JAEUGD010000031">
    <property type="protein sequence ID" value="MBL6446691.1"/>
    <property type="molecule type" value="Genomic_DNA"/>
</dbReference>
<gene>
    <name evidence="2" type="ORF">JMN32_10235</name>
</gene>
<dbReference type="PANTHER" id="PTHR47129">
    <property type="entry name" value="QUINONE OXIDOREDUCTASE 2"/>
    <property type="match status" value="1"/>
</dbReference>
<dbReference type="AlphaFoldDB" id="A0A937FYA6"/>
<evidence type="ECO:0000313" key="3">
    <source>
        <dbReference type="Proteomes" id="UP000614216"/>
    </source>
</evidence>
<reference evidence="2" key="1">
    <citation type="submission" date="2021-01" db="EMBL/GenBank/DDBJ databases">
        <title>Fulvivirga kasyanovii gen. nov., sp nov., a novel member of the phylum Bacteroidetes isolated from seawater in a mussel farm.</title>
        <authorList>
            <person name="Zhao L.-H."/>
            <person name="Wang Z.-J."/>
        </authorList>
    </citation>
    <scope>NUCLEOTIDE SEQUENCE</scope>
    <source>
        <strain evidence="2">29W222</strain>
    </source>
</reference>
<dbReference type="Gene3D" id="3.40.50.720">
    <property type="entry name" value="NAD(P)-binding Rossmann-like Domain"/>
    <property type="match status" value="1"/>
</dbReference>
<dbReference type="InterPro" id="IPR008030">
    <property type="entry name" value="NmrA-like"/>
</dbReference>
<dbReference type="InterPro" id="IPR036291">
    <property type="entry name" value="NAD(P)-bd_dom_sf"/>
</dbReference>
<keyword evidence="3" id="KW-1185">Reference proteome</keyword>
<comment type="caution">
    <text evidence="2">The sequence shown here is derived from an EMBL/GenBank/DDBJ whole genome shotgun (WGS) entry which is preliminary data.</text>
</comment>
<dbReference type="CDD" id="cd05269">
    <property type="entry name" value="TMR_SDR_a"/>
    <property type="match status" value="1"/>
</dbReference>
<dbReference type="Gene3D" id="3.90.25.10">
    <property type="entry name" value="UDP-galactose 4-epimerase, domain 1"/>
    <property type="match status" value="1"/>
</dbReference>
<evidence type="ECO:0000313" key="2">
    <source>
        <dbReference type="EMBL" id="MBL6446691.1"/>
    </source>
</evidence>
<dbReference type="Pfam" id="PF05368">
    <property type="entry name" value="NmrA"/>
    <property type="match status" value="1"/>
</dbReference>
<organism evidence="2 3">
    <name type="scientific">Fulvivirga marina</name>
    <dbReference type="NCBI Taxonomy" id="2494733"/>
    <lineage>
        <taxon>Bacteria</taxon>
        <taxon>Pseudomonadati</taxon>
        <taxon>Bacteroidota</taxon>
        <taxon>Cytophagia</taxon>
        <taxon>Cytophagales</taxon>
        <taxon>Fulvivirgaceae</taxon>
        <taxon>Fulvivirga</taxon>
    </lineage>
</organism>
<dbReference type="InterPro" id="IPR052718">
    <property type="entry name" value="NmrA-type_oxidoreductase"/>
</dbReference>
<dbReference type="Proteomes" id="UP000614216">
    <property type="component" value="Unassembled WGS sequence"/>
</dbReference>
<feature type="domain" description="NmrA-like" evidence="1">
    <location>
        <begin position="2"/>
        <end position="279"/>
    </location>
</feature>